<dbReference type="Pfam" id="PF02449">
    <property type="entry name" value="Glyco_hydro_42"/>
    <property type="match status" value="1"/>
</dbReference>
<dbReference type="GO" id="GO:0009341">
    <property type="term" value="C:beta-galactosidase complex"/>
    <property type="evidence" value="ECO:0007669"/>
    <property type="project" value="InterPro"/>
</dbReference>
<organism evidence="5 6">
    <name type="scientific">Oligosphaera ethanolica</name>
    <dbReference type="NCBI Taxonomy" id="760260"/>
    <lineage>
        <taxon>Bacteria</taxon>
        <taxon>Pseudomonadati</taxon>
        <taxon>Lentisphaerota</taxon>
        <taxon>Oligosphaeria</taxon>
        <taxon>Oligosphaerales</taxon>
        <taxon>Oligosphaeraceae</taxon>
        <taxon>Oligosphaera</taxon>
    </lineage>
</organism>
<feature type="signal peptide" evidence="3">
    <location>
        <begin position="1"/>
        <end position="23"/>
    </location>
</feature>
<name>A0AAE4AMN6_9BACT</name>
<keyword evidence="6" id="KW-1185">Reference proteome</keyword>
<dbReference type="Gene3D" id="3.20.20.80">
    <property type="entry name" value="Glycosidases"/>
    <property type="match status" value="1"/>
</dbReference>
<dbReference type="InterPro" id="IPR013529">
    <property type="entry name" value="Glyco_hydro_42_N"/>
</dbReference>
<dbReference type="InterPro" id="IPR017853">
    <property type="entry name" value="GH"/>
</dbReference>
<keyword evidence="2" id="KW-0326">Glycosidase</keyword>
<evidence type="ECO:0000313" key="6">
    <source>
        <dbReference type="Proteomes" id="UP001238163"/>
    </source>
</evidence>
<dbReference type="EMBL" id="JAUSVL010000001">
    <property type="protein sequence ID" value="MDQ0288686.1"/>
    <property type="molecule type" value="Genomic_DNA"/>
</dbReference>
<dbReference type="GO" id="GO:0004565">
    <property type="term" value="F:beta-galactosidase activity"/>
    <property type="evidence" value="ECO:0007669"/>
    <property type="project" value="InterPro"/>
</dbReference>
<sequence length="1165" mass="130192">MTPMFRPIHAWLSAIMLAAGAHAATTNFWPNPSFEQWAGETGHARFYATKVAVAQSSAAAHSGEHSLHLVDDDSGKSNSTFHFSPLNQLRDDMAGRVVFMSAWCKLVSMSENAQVGVAITWTDGADTWHNRYQFMELADQGGDWRQLQVRAELPADLKLLRFELWCSNKWYHKGEAFFDDVAVGFDSPANPAATTTAATGAGDRPLGMESLPPQDDATLAMRKEYEQPVIFREDGHVRPDIRQGTWFMNGRPEFFFGGWLYSSQTTFDRDWPRANPNRQGIDHIAYYQPPSKIVADAVGINSFQIAMEKKPANALFGLNVKGPAESEKDVREFYTGMKDLPLTMEFTFAQYEVQRQLPDLAAAIKQQFAMWHSFIPFCPEHPAGDHYYRSLFRGGALAALKNQANVFCWELFNESSYCCECNYNRQAFAKAMQEKFGSIAEANRVWGTIFKSFAEVAAVTGYRQFPRIWPDWCHFSAQRYADILRLYSNYIRQFDQRDKVYFAEQMTLNHLWTARGAGMDYRQILPAIDVISVEGGPCRYGEQSDPPEAKDGMEEIVVSHRKAFMLGAAIIAGMNKDQKPVTNHESYCMRYEGGVRVPSRRSDMISTLWLNLVNGMSTVYCYSWDKRSHEWKDLASAEKSAQSAGYKNSILLNPYNWPPSELVAFDLFRKELDPLKELALPFPRSKPATVAIFHSYPTLYLDGVGSREPVGHFGKKLNAWFEVLKENHYPLAVVFDEDLSAGLPASVEALVIPCATYATAESVAAIERFRQRGGRIIADSNALMFDERGTPFAPRANDGITRIDAGKIAGRAQLIQALAGVKRYATLTPALSNCHLELIDRGDRKLLFLMNMADRETRWCDLRLNLPDNGEFYVFDYVNQRLFANASKDSWTMAELAKGIRLPIPSQERMLLMLQREKPAGCELLRPADLPAMAASIAAAEAPELAKIQALRETAERQELADRRYDGVVAANCRPLNLRGIANMAFKDDIAGDELGGWFDQGSSNDFAAMPIGKHTLAGVPFDIIDPASNNGKGALLLYGKGRPYFPKSATGVSVGGKVTALYFLHCIAWPGGDDTVVLKYVAHFADGSSSEIPIRQAVEIQDWHRKKVPRNAKIALETSNSDVNVQLFCYKWANPHPDKELVSLDVLSTETGSVPAVVAITAEQ</sequence>
<feature type="domain" description="Glycoside hydrolase family 42 N-terminal" evidence="4">
    <location>
        <begin position="400"/>
        <end position="626"/>
    </location>
</feature>
<evidence type="ECO:0000259" key="4">
    <source>
        <dbReference type="Pfam" id="PF02449"/>
    </source>
</evidence>
<evidence type="ECO:0000256" key="3">
    <source>
        <dbReference type="SAM" id="SignalP"/>
    </source>
</evidence>
<gene>
    <name evidence="5" type="ORF">J3R75_000793</name>
</gene>
<protein>
    <recommendedName>
        <fullName evidence="4">Glycoside hydrolase family 42 N-terminal domain-containing protein</fullName>
    </recommendedName>
</protein>
<comment type="caution">
    <text evidence="5">The sequence shown here is derived from an EMBL/GenBank/DDBJ whole genome shotgun (WGS) entry which is preliminary data.</text>
</comment>
<keyword evidence="1" id="KW-0378">Hydrolase</keyword>
<dbReference type="Gene3D" id="2.60.120.260">
    <property type="entry name" value="Galactose-binding domain-like"/>
    <property type="match status" value="1"/>
</dbReference>
<dbReference type="GO" id="GO:0005975">
    <property type="term" value="P:carbohydrate metabolic process"/>
    <property type="evidence" value="ECO:0007669"/>
    <property type="project" value="InterPro"/>
</dbReference>
<accession>A0AAE4AMN6</accession>
<dbReference type="Proteomes" id="UP001238163">
    <property type="component" value="Unassembled WGS sequence"/>
</dbReference>
<dbReference type="AlphaFoldDB" id="A0AAE4AMN6"/>
<keyword evidence="3" id="KW-0732">Signal</keyword>
<evidence type="ECO:0000256" key="2">
    <source>
        <dbReference type="ARBA" id="ARBA00023295"/>
    </source>
</evidence>
<proteinExistence type="predicted"/>
<dbReference type="InterPro" id="IPR029062">
    <property type="entry name" value="Class_I_gatase-like"/>
</dbReference>
<evidence type="ECO:0000256" key="1">
    <source>
        <dbReference type="ARBA" id="ARBA00022801"/>
    </source>
</evidence>
<feature type="chain" id="PRO_5042279519" description="Glycoside hydrolase family 42 N-terminal domain-containing protein" evidence="3">
    <location>
        <begin position="24"/>
        <end position="1165"/>
    </location>
</feature>
<evidence type="ECO:0000313" key="5">
    <source>
        <dbReference type="EMBL" id="MDQ0288686.1"/>
    </source>
</evidence>
<reference evidence="5" key="1">
    <citation type="submission" date="2023-07" db="EMBL/GenBank/DDBJ databases">
        <title>Genomic Encyclopedia of Type Strains, Phase IV (KMG-IV): sequencing the most valuable type-strain genomes for metagenomic binning, comparative biology and taxonomic classification.</title>
        <authorList>
            <person name="Goeker M."/>
        </authorList>
    </citation>
    <scope>NUCLEOTIDE SEQUENCE</scope>
    <source>
        <strain evidence="5">DSM 24202</strain>
    </source>
</reference>
<dbReference type="SUPFAM" id="SSF51445">
    <property type="entry name" value="(Trans)glycosidases"/>
    <property type="match status" value="1"/>
</dbReference>
<dbReference type="RefSeq" id="WP_307260019.1">
    <property type="nucleotide sequence ID" value="NZ_JAUSVL010000001.1"/>
</dbReference>
<dbReference type="Gene3D" id="3.40.50.880">
    <property type="match status" value="1"/>
</dbReference>